<evidence type="ECO:0000256" key="2">
    <source>
        <dbReference type="SAM" id="MobiDB-lite"/>
    </source>
</evidence>
<proteinExistence type="predicted"/>
<dbReference type="InterPro" id="IPR055370">
    <property type="entry name" value="Lsr2_DNA-bd"/>
</dbReference>
<protein>
    <submittedName>
        <fullName evidence="5">Lsr2 family protein</fullName>
    </submittedName>
</protein>
<reference evidence="5" key="1">
    <citation type="journal article" date="2014" name="Int. J. Syst. Evol. Microbiol.">
        <title>Complete genome sequence of Corynebacterium casei LMG S-19264T (=DSM 44701T), isolated from a smear-ripened cheese.</title>
        <authorList>
            <consortium name="US DOE Joint Genome Institute (JGI-PGF)"/>
            <person name="Walter F."/>
            <person name="Albersmeier A."/>
            <person name="Kalinowski J."/>
            <person name="Ruckert C."/>
        </authorList>
    </citation>
    <scope>NUCLEOTIDE SEQUENCE</scope>
    <source>
        <strain evidence="5">CGMCC 1.12827</strain>
    </source>
</reference>
<dbReference type="InterPro" id="IPR024412">
    <property type="entry name" value="Lsr2_dim_dom"/>
</dbReference>
<dbReference type="AlphaFoldDB" id="A0A916WZN6"/>
<evidence type="ECO:0000313" key="6">
    <source>
        <dbReference type="Proteomes" id="UP000621454"/>
    </source>
</evidence>
<dbReference type="EMBL" id="BMGC01000046">
    <property type="protein sequence ID" value="GGB45923.1"/>
    <property type="molecule type" value="Genomic_DNA"/>
</dbReference>
<name>A0A916WZN6_9ACTN</name>
<dbReference type="Gene3D" id="3.30.60.230">
    <property type="entry name" value="Lsr2, dimerization domain"/>
    <property type="match status" value="1"/>
</dbReference>
<feature type="domain" description="Lsr2 DNA-binding" evidence="4">
    <location>
        <begin position="77"/>
        <end position="108"/>
    </location>
</feature>
<dbReference type="InterPro" id="IPR042261">
    <property type="entry name" value="Lsr2-like_dimerization"/>
</dbReference>
<keyword evidence="6" id="KW-1185">Reference proteome</keyword>
<dbReference type="GO" id="GO:0003677">
    <property type="term" value="F:DNA binding"/>
    <property type="evidence" value="ECO:0007669"/>
    <property type="project" value="UniProtKB-KW"/>
</dbReference>
<dbReference type="InterPro" id="IPR036625">
    <property type="entry name" value="E3-bd_dom_sf"/>
</dbReference>
<gene>
    <name evidence="5" type="ORF">GCM10011489_36640</name>
</gene>
<comment type="caution">
    <text evidence="5">The sequence shown here is derived from an EMBL/GenBank/DDBJ whole genome shotgun (WGS) entry which is preliminary data.</text>
</comment>
<evidence type="ECO:0000313" key="5">
    <source>
        <dbReference type="EMBL" id="GGB45923.1"/>
    </source>
</evidence>
<dbReference type="Pfam" id="PF11774">
    <property type="entry name" value="Lsr2"/>
    <property type="match status" value="1"/>
</dbReference>
<evidence type="ECO:0000259" key="4">
    <source>
        <dbReference type="Pfam" id="PF23359"/>
    </source>
</evidence>
<feature type="domain" description="Lsr2 dimerization" evidence="3">
    <location>
        <begin position="2"/>
        <end position="59"/>
    </location>
</feature>
<feature type="region of interest" description="Disordered" evidence="2">
    <location>
        <begin position="106"/>
        <end position="128"/>
    </location>
</feature>
<feature type="compositionally biased region" description="Polar residues" evidence="2">
    <location>
        <begin position="106"/>
        <end position="115"/>
    </location>
</feature>
<sequence>MVELVDDLDDEPMRVDDAFTVRWAWRGVSYEIDISGENLDRVEGGEVPVSALLARSRRVGGRRDARVARVPELEPVDAKAIREWAARNDYSVGARGRISRELRQAYQESQKTAVSASPRRERKTARAR</sequence>
<dbReference type="Proteomes" id="UP000621454">
    <property type="component" value="Unassembled WGS sequence"/>
</dbReference>
<evidence type="ECO:0000256" key="1">
    <source>
        <dbReference type="ARBA" id="ARBA00023125"/>
    </source>
</evidence>
<dbReference type="GO" id="GO:0016746">
    <property type="term" value="F:acyltransferase activity"/>
    <property type="evidence" value="ECO:0007669"/>
    <property type="project" value="InterPro"/>
</dbReference>
<reference evidence="5" key="2">
    <citation type="submission" date="2020-09" db="EMBL/GenBank/DDBJ databases">
        <authorList>
            <person name="Sun Q."/>
            <person name="Zhou Y."/>
        </authorList>
    </citation>
    <scope>NUCLEOTIDE SEQUENCE</scope>
    <source>
        <strain evidence="5">CGMCC 1.12827</strain>
    </source>
</reference>
<dbReference type="Gene3D" id="4.10.320.10">
    <property type="entry name" value="E3-binding domain"/>
    <property type="match status" value="1"/>
</dbReference>
<evidence type="ECO:0000259" key="3">
    <source>
        <dbReference type="Pfam" id="PF11774"/>
    </source>
</evidence>
<keyword evidence="1" id="KW-0238">DNA-binding</keyword>
<accession>A0A916WZN6</accession>
<organism evidence="5 6">
    <name type="scientific">Gordonia jinhuaensis</name>
    <dbReference type="NCBI Taxonomy" id="1517702"/>
    <lineage>
        <taxon>Bacteria</taxon>
        <taxon>Bacillati</taxon>
        <taxon>Actinomycetota</taxon>
        <taxon>Actinomycetes</taxon>
        <taxon>Mycobacteriales</taxon>
        <taxon>Gordoniaceae</taxon>
        <taxon>Gordonia</taxon>
    </lineage>
</organism>
<dbReference type="Pfam" id="PF23359">
    <property type="entry name" value="Lsr2_DNA-bd"/>
    <property type="match status" value="1"/>
</dbReference>